<dbReference type="Proteomes" id="UP001171606">
    <property type="component" value="Unassembled WGS sequence"/>
</dbReference>
<keyword evidence="3" id="KW-1185">Reference proteome</keyword>
<feature type="transmembrane region" description="Helical" evidence="1">
    <location>
        <begin position="43"/>
        <end position="62"/>
    </location>
</feature>
<evidence type="ECO:0000256" key="1">
    <source>
        <dbReference type="SAM" id="Phobius"/>
    </source>
</evidence>
<dbReference type="RefSeq" id="WP_226244305.1">
    <property type="nucleotide sequence ID" value="NZ_JAIZQJ010000022.1"/>
</dbReference>
<feature type="transmembrane region" description="Helical" evidence="1">
    <location>
        <begin position="21"/>
        <end position="37"/>
    </location>
</feature>
<evidence type="ECO:0000313" key="3">
    <source>
        <dbReference type="Proteomes" id="UP001171606"/>
    </source>
</evidence>
<name>A0ABT8PN65_9BURK</name>
<protein>
    <submittedName>
        <fullName evidence="2">Uncharacterized protein</fullName>
    </submittedName>
</protein>
<reference evidence="2" key="1">
    <citation type="submission" date="2023-07" db="EMBL/GenBank/DDBJ databases">
        <title>A collection of bacterial strains from the Burkholderia cepacia Research Laboratory and Repository.</title>
        <authorList>
            <person name="Lipuma J."/>
            <person name="Spilker T."/>
            <person name="Caverly L."/>
        </authorList>
    </citation>
    <scope>NUCLEOTIDE SEQUENCE</scope>
    <source>
        <strain evidence="2">AU42020</strain>
    </source>
</reference>
<evidence type="ECO:0000313" key="2">
    <source>
        <dbReference type="EMBL" id="MDN7936507.1"/>
    </source>
</evidence>
<dbReference type="EMBL" id="JAUJSQ010000028">
    <property type="protein sequence ID" value="MDN7936507.1"/>
    <property type="molecule type" value="Genomic_DNA"/>
</dbReference>
<proteinExistence type="predicted"/>
<organism evidence="2 3">
    <name type="scientific">Burkholderia metallica</name>
    <dbReference type="NCBI Taxonomy" id="488729"/>
    <lineage>
        <taxon>Bacteria</taxon>
        <taxon>Pseudomonadati</taxon>
        <taxon>Pseudomonadota</taxon>
        <taxon>Betaproteobacteria</taxon>
        <taxon>Burkholderiales</taxon>
        <taxon>Burkholderiaceae</taxon>
        <taxon>Burkholderia</taxon>
        <taxon>Burkholderia cepacia complex</taxon>
    </lineage>
</organism>
<comment type="caution">
    <text evidence="2">The sequence shown here is derived from an EMBL/GenBank/DDBJ whole genome shotgun (WGS) entry which is preliminary data.</text>
</comment>
<keyword evidence="1" id="KW-1133">Transmembrane helix</keyword>
<accession>A0ABT8PN65</accession>
<sequence length="75" mass="8203">MQRYFVGISRSSVGIVAQPAHFVRISPLIVPAAAYAGGLSRRLIYVMISILIFMLPGGAHSLRAARCFERMEPLA</sequence>
<keyword evidence="1" id="KW-0812">Transmembrane</keyword>
<gene>
    <name evidence="2" type="ORF">QZM52_35080</name>
</gene>
<keyword evidence="1" id="KW-0472">Membrane</keyword>